<feature type="binding site" evidence="9">
    <location>
        <begin position="84"/>
        <end position="85"/>
    </location>
    <ligand>
        <name>S-adenosyl-L-methionine</name>
        <dbReference type="ChEBI" id="CHEBI:59789"/>
    </ligand>
</feature>
<dbReference type="GO" id="GO:0043527">
    <property type="term" value="C:tRNA methyltransferase complex"/>
    <property type="evidence" value="ECO:0007669"/>
    <property type="project" value="TreeGrafter"/>
</dbReference>
<name>A0A0N4UD66_DRAME</name>
<reference evidence="10 12" key="2">
    <citation type="submission" date="2018-11" db="EMBL/GenBank/DDBJ databases">
        <authorList>
            <consortium name="Pathogen Informatics"/>
        </authorList>
    </citation>
    <scope>NUCLEOTIDE SEQUENCE [LARGE SCALE GENOMIC DNA]</scope>
</reference>
<keyword evidence="8 9" id="KW-0539">Nucleus</keyword>
<comment type="similarity">
    <text evidence="9">Belongs to the class I-like SAM-binding methyltransferase superfamily. TrmB family.</text>
</comment>
<dbReference type="Proteomes" id="UP000038040">
    <property type="component" value="Unplaced"/>
</dbReference>
<evidence type="ECO:0000256" key="7">
    <source>
        <dbReference type="ARBA" id="ARBA00022884"/>
    </source>
</evidence>
<keyword evidence="12" id="KW-1185">Reference proteome</keyword>
<gene>
    <name evidence="10" type="ORF">DME_LOCUS9053</name>
</gene>
<dbReference type="STRING" id="318479.A0A0N4UD66"/>
<evidence type="ECO:0000256" key="9">
    <source>
        <dbReference type="HAMAP-Rule" id="MF_03055"/>
    </source>
</evidence>
<organism evidence="11 13">
    <name type="scientific">Dracunculus medinensis</name>
    <name type="common">Guinea worm</name>
    <dbReference type="NCBI Taxonomy" id="318479"/>
    <lineage>
        <taxon>Eukaryota</taxon>
        <taxon>Metazoa</taxon>
        <taxon>Ecdysozoa</taxon>
        <taxon>Nematoda</taxon>
        <taxon>Chromadorea</taxon>
        <taxon>Rhabditida</taxon>
        <taxon>Spirurina</taxon>
        <taxon>Dracunculoidea</taxon>
        <taxon>Dracunculidae</taxon>
        <taxon>Dracunculus</taxon>
    </lineage>
</organism>
<dbReference type="PANTHER" id="PTHR23417:SF16">
    <property type="entry name" value="TRNA (GUANINE-N(7)-)-METHYLTRANSFERASE"/>
    <property type="match status" value="1"/>
</dbReference>
<keyword evidence="3 9" id="KW-0489">Methyltransferase</keyword>
<dbReference type="InterPro" id="IPR003358">
    <property type="entry name" value="tRNA_(Gua-N-7)_MeTrfase_Trmb"/>
</dbReference>
<feature type="binding site" evidence="9">
    <location>
        <position position="137"/>
    </location>
    <ligand>
        <name>S-adenosyl-L-methionine</name>
        <dbReference type="ChEBI" id="CHEBI:59789"/>
    </ligand>
</feature>
<accession>A0A0N4UD66</accession>
<dbReference type="AlphaFoldDB" id="A0A0N4UD66"/>
<evidence type="ECO:0000256" key="5">
    <source>
        <dbReference type="ARBA" id="ARBA00022691"/>
    </source>
</evidence>
<comment type="catalytic activity">
    <reaction evidence="1 9">
        <text>guanosine(46) in tRNA + S-adenosyl-L-methionine = N(7)-methylguanosine(46) in tRNA + S-adenosyl-L-homocysteine</text>
        <dbReference type="Rhea" id="RHEA:42708"/>
        <dbReference type="Rhea" id="RHEA-COMP:10188"/>
        <dbReference type="Rhea" id="RHEA-COMP:10189"/>
        <dbReference type="ChEBI" id="CHEBI:57856"/>
        <dbReference type="ChEBI" id="CHEBI:59789"/>
        <dbReference type="ChEBI" id="CHEBI:74269"/>
        <dbReference type="ChEBI" id="CHEBI:74480"/>
        <dbReference type="EC" id="2.1.1.33"/>
    </reaction>
</comment>
<dbReference type="EMBL" id="UYYG01001176">
    <property type="protein sequence ID" value="VDN59080.1"/>
    <property type="molecule type" value="Genomic_DNA"/>
</dbReference>
<dbReference type="UniPathway" id="UPA00989"/>
<feature type="binding site" evidence="9">
    <location>
        <begin position="215"/>
        <end position="217"/>
    </location>
    <ligand>
        <name>S-adenosyl-L-methionine</name>
        <dbReference type="ChEBI" id="CHEBI:59789"/>
    </ligand>
</feature>
<keyword evidence="5 9" id="KW-0949">S-adenosyl-L-methionine</keyword>
<comment type="subcellular location">
    <subcellularLocation>
        <location evidence="9">Nucleus</location>
    </subcellularLocation>
</comment>
<dbReference type="EC" id="2.1.1.33" evidence="9"/>
<dbReference type="GO" id="GO:0005634">
    <property type="term" value="C:nucleus"/>
    <property type="evidence" value="ECO:0007669"/>
    <property type="project" value="UniProtKB-SubCell"/>
</dbReference>
<feature type="binding site" evidence="9">
    <location>
        <begin position="117"/>
        <end position="118"/>
    </location>
    <ligand>
        <name>S-adenosyl-L-methionine</name>
        <dbReference type="ChEBI" id="CHEBI:59789"/>
    </ligand>
</feature>
<dbReference type="SUPFAM" id="SSF53335">
    <property type="entry name" value="S-adenosyl-L-methionine-dependent methyltransferases"/>
    <property type="match status" value="1"/>
</dbReference>
<dbReference type="InterPro" id="IPR025763">
    <property type="entry name" value="Trm8_euk"/>
</dbReference>
<keyword evidence="6 9" id="KW-0819">tRNA processing</keyword>
<feature type="active site" evidence="9">
    <location>
        <position position="140"/>
    </location>
</feature>
<keyword evidence="7 9" id="KW-0694">RNA-binding</keyword>
<reference evidence="13" key="1">
    <citation type="submission" date="2017-02" db="UniProtKB">
        <authorList>
            <consortium name="WormBaseParasite"/>
        </authorList>
    </citation>
    <scope>IDENTIFICATION</scope>
</reference>
<dbReference type="Proteomes" id="UP000274756">
    <property type="component" value="Unassembled WGS sequence"/>
</dbReference>
<comment type="function">
    <text evidence="9">Catalyzes the formation of N(7)-methylguanine at position 46 (m7G46) in tRNA.</text>
</comment>
<evidence type="ECO:0000256" key="2">
    <source>
        <dbReference type="ARBA" id="ARBA00022555"/>
    </source>
</evidence>
<keyword evidence="2 9" id="KW-0820">tRNA-binding</keyword>
<evidence type="ECO:0000256" key="3">
    <source>
        <dbReference type="ARBA" id="ARBA00022603"/>
    </source>
</evidence>
<dbReference type="Gene3D" id="3.40.50.150">
    <property type="entry name" value="Vaccinia Virus protein VP39"/>
    <property type="match status" value="1"/>
</dbReference>
<evidence type="ECO:0000256" key="6">
    <source>
        <dbReference type="ARBA" id="ARBA00022694"/>
    </source>
</evidence>
<evidence type="ECO:0000256" key="8">
    <source>
        <dbReference type="ARBA" id="ARBA00023242"/>
    </source>
</evidence>
<dbReference type="HAMAP" id="MF_03055">
    <property type="entry name" value="tRNA_methyltr_TrmB_euk"/>
    <property type="match status" value="1"/>
</dbReference>
<keyword evidence="4 9" id="KW-0808">Transferase</keyword>
<dbReference type="NCBIfam" id="TIGR00091">
    <property type="entry name" value="tRNA (guanosine(46)-N7)-methyltransferase TrmB"/>
    <property type="match status" value="1"/>
</dbReference>
<dbReference type="GO" id="GO:0000049">
    <property type="term" value="F:tRNA binding"/>
    <property type="evidence" value="ECO:0007669"/>
    <property type="project" value="UniProtKB-UniRule"/>
</dbReference>
<protein>
    <recommendedName>
        <fullName evidence="9">tRNA (guanine-N(7)-)-methyltransferase</fullName>
        <ecNumber evidence="9">2.1.1.33</ecNumber>
    </recommendedName>
    <alternativeName>
        <fullName evidence="9">tRNA (guanine(46)-N(7))-methyltransferase</fullName>
    </alternativeName>
    <alternativeName>
        <fullName evidence="9">tRNA(m7G46)-methyltransferase</fullName>
    </alternativeName>
</protein>
<dbReference type="OrthoDB" id="47276at2759"/>
<evidence type="ECO:0000256" key="1">
    <source>
        <dbReference type="ARBA" id="ARBA00000142"/>
    </source>
</evidence>
<dbReference type="Pfam" id="PF02390">
    <property type="entry name" value="Methyltransf_4"/>
    <property type="match status" value="1"/>
</dbReference>
<comment type="pathway">
    <text evidence="9">tRNA modification; N(7)-methylguanine-tRNA biosynthesis.</text>
</comment>
<evidence type="ECO:0000313" key="10">
    <source>
        <dbReference type="EMBL" id="VDN59080.1"/>
    </source>
</evidence>
<evidence type="ECO:0000256" key="4">
    <source>
        <dbReference type="ARBA" id="ARBA00022679"/>
    </source>
</evidence>
<evidence type="ECO:0000313" key="11">
    <source>
        <dbReference type="Proteomes" id="UP000038040"/>
    </source>
</evidence>
<sequence>MDADGERNVELPQKKFFRQRAHSNPMSDHDLVYPLSPDLMDWSPYYGTLAEKSRISFLDIGCGYGGLLFKLSDIYHSELILGLEIRVKVCDFVQEKIRAMRLKHPGKYNNIACLRTNAMKYLPNFIFCHQLSKMFFLFPDPHFKKAKYKRRIISTELLAIYSYLLKPDGLIYTITDVENLHIWMVKHISEHPLFEKLNESEMMNDPIVKLLYDSTEEGQKVTRNKGKKWAAVYRKRPDPDWL</sequence>
<evidence type="ECO:0000313" key="13">
    <source>
        <dbReference type="WBParaSite" id="DME_0000525401-mRNA-1"/>
    </source>
</evidence>
<dbReference type="WBParaSite" id="DME_0000525401-mRNA-1">
    <property type="protein sequence ID" value="DME_0000525401-mRNA-1"/>
    <property type="gene ID" value="DME_0000525401"/>
</dbReference>
<dbReference type="InterPro" id="IPR029063">
    <property type="entry name" value="SAM-dependent_MTases_sf"/>
</dbReference>
<proteinExistence type="inferred from homology"/>
<evidence type="ECO:0000313" key="12">
    <source>
        <dbReference type="Proteomes" id="UP000274756"/>
    </source>
</evidence>
<feature type="binding site" evidence="9">
    <location>
        <position position="61"/>
    </location>
    <ligand>
        <name>S-adenosyl-L-methionine</name>
        <dbReference type="ChEBI" id="CHEBI:59789"/>
    </ligand>
</feature>
<dbReference type="PANTHER" id="PTHR23417">
    <property type="entry name" value="3-DEOXY-D-MANNO-OCTULOSONIC-ACID TRANSFERASE/TRNA GUANINE-N 7 - -METHYLTRANSFERASE"/>
    <property type="match status" value="1"/>
</dbReference>
<dbReference type="PROSITE" id="PS51625">
    <property type="entry name" value="SAM_MT_TRMB"/>
    <property type="match status" value="1"/>
</dbReference>
<dbReference type="GO" id="GO:0008176">
    <property type="term" value="F:tRNA (guanine(46)-N7)-methyltransferase activity"/>
    <property type="evidence" value="ECO:0007669"/>
    <property type="project" value="UniProtKB-UniRule"/>
</dbReference>